<reference evidence="2 3" key="1">
    <citation type="journal article" date="2021" name="Elife">
        <title>Chloroplast acquisition without the gene transfer in kleptoplastic sea slugs, Plakobranchus ocellatus.</title>
        <authorList>
            <person name="Maeda T."/>
            <person name="Takahashi S."/>
            <person name="Yoshida T."/>
            <person name="Shimamura S."/>
            <person name="Takaki Y."/>
            <person name="Nagai Y."/>
            <person name="Toyoda A."/>
            <person name="Suzuki Y."/>
            <person name="Arimoto A."/>
            <person name="Ishii H."/>
            <person name="Satoh N."/>
            <person name="Nishiyama T."/>
            <person name="Hasebe M."/>
            <person name="Maruyama T."/>
            <person name="Minagawa J."/>
            <person name="Obokata J."/>
            <person name="Shigenobu S."/>
        </authorList>
    </citation>
    <scope>NUCLEOTIDE SEQUENCE [LARGE SCALE GENOMIC DNA]</scope>
</reference>
<dbReference type="InterPro" id="IPR043502">
    <property type="entry name" value="DNA/RNA_pol_sf"/>
</dbReference>
<protein>
    <submittedName>
        <fullName evidence="2">Pol polyprotein</fullName>
    </submittedName>
</protein>
<dbReference type="Pfam" id="PF00078">
    <property type="entry name" value="RVT_1"/>
    <property type="match status" value="1"/>
</dbReference>
<dbReference type="InterPro" id="IPR000477">
    <property type="entry name" value="RT_dom"/>
</dbReference>
<keyword evidence="3" id="KW-1185">Reference proteome</keyword>
<accession>A0AAV4IMA4</accession>
<evidence type="ECO:0000313" key="3">
    <source>
        <dbReference type="Proteomes" id="UP000762676"/>
    </source>
</evidence>
<comment type="caution">
    <text evidence="2">The sequence shown here is derived from an EMBL/GenBank/DDBJ whole genome shotgun (WGS) entry which is preliminary data.</text>
</comment>
<dbReference type="InterPro" id="IPR043128">
    <property type="entry name" value="Rev_trsase/Diguanyl_cyclase"/>
</dbReference>
<dbReference type="SUPFAM" id="SSF56672">
    <property type="entry name" value="DNA/RNA polymerases"/>
    <property type="match status" value="1"/>
</dbReference>
<name>A0AAV4IMA4_9GAST</name>
<organism evidence="2 3">
    <name type="scientific">Elysia marginata</name>
    <dbReference type="NCBI Taxonomy" id="1093978"/>
    <lineage>
        <taxon>Eukaryota</taxon>
        <taxon>Metazoa</taxon>
        <taxon>Spiralia</taxon>
        <taxon>Lophotrochozoa</taxon>
        <taxon>Mollusca</taxon>
        <taxon>Gastropoda</taxon>
        <taxon>Heterobranchia</taxon>
        <taxon>Euthyneura</taxon>
        <taxon>Panpulmonata</taxon>
        <taxon>Sacoglossa</taxon>
        <taxon>Placobranchoidea</taxon>
        <taxon>Plakobranchidae</taxon>
        <taxon>Elysia</taxon>
    </lineage>
</organism>
<feature type="domain" description="Reverse transcriptase" evidence="1">
    <location>
        <begin position="1"/>
        <end position="77"/>
    </location>
</feature>
<dbReference type="EMBL" id="BMAT01013372">
    <property type="protein sequence ID" value="GFS11387.1"/>
    <property type="molecule type" value="Genomic_DNA"/>
</dbReference>
<evidence type="ECO:0000313" key="2">
    <source>
        <dbReference type="EMBL" id="GFS11387.1"/>
    </source>
</evidence>
<sequence length="95" mass="10805">MPFGISSGPEIFHREMYHVLARIPGTICNIDDILISGRTKQEHDERLETILERIRQSGITLNEKCAFAVPRVKSWGHIFSKDGVEVDLNKLESIT</sequence>
<evidence type="ECO:0000259" key="1">
    <source>
        <dbReference type="Pfam" id="PF00078"/>
    </source>
</evidence>
<gene>
    <name evidence="2" type="ORF">ElyMa_006670800</name>
</gene>
<dbReference type="PANTHER" id="PTHR37984:SF5">
    <property type="entry name" value="PROTEIN NYNRIN-LIKE"/>
    <property type="match status" value="1"/>
</dbReference>
<dbReference type="Gene3D" id="3.30.70.270">
    <property type="match status" value="1"/>
</dbReference>
<proteinExistence type="predicted"/>
<dbReference type="AlphaFoldDB" id="A0AAV4IMA4"/>
<dbReference type="InterPro" id="IPR050951">
    <property type="entry name" value="Retrovirus_Pol_polyprotein"/>
</dbReference>
<dbReference type="PANTHER" id="PTHR37984">
    <property type="entry name" value="PROTEIN CBG26694"/>
    <property type="match status" value="1"/>
</dbReference>
<dbReference type="Proteomes" id="UP000762676">
    <property type="component" value="Unassembled WGS sequence"/>
</dbReference>